<feature type="compositionally biased region" description="Polar residues" evidence="5">
    <location>
        <begin position="344"/>
        <end position="356"/>
    </location>
</feature>
<dbReference type="SMART" id="SM00028">
    <property type="entry name" value="TPR"/>
    <property type="match status" value="10"/>
</dbReference>
<evidence type="ECO:0000256" key="5">
    <source>
        <dbReference type="SAM" id="MobiDB-lite"/>
    </source>
</evidence>
<dbReference type="Gene3D" id="1.25.40.10">
    <property type="entry name" value="Tetratricopeptide repeat domain"/>
    <property type="match status" value="4"/>
</dbReference>
<keyword evidence="7" id="KW-1185">Reference proteome</keyword>
<evidence type="ECO:0000256" key="3">
    <source>
        <dbReference type="PROSITE-ProRule" id="PRU00339"/>
    </source>
</evidence>
<dbReference type="PANTHER" id="PTHR44858:SF1">
    <property type="entry name" value="UDP-N-ACETYLGLUCOSAMINE--PEPTIDE N-ACETYLGLUCOSAMINYLTRANSFERASE SPINDLY-RELATED"/>
    <property type="match status" value="1"/>
</dbReference>
<dbReference type="Pfam" id="PF13181">
    <property type="entry name" value="TPR_8"/>
    <property type="match status" value="1"/>
</dbReference>
<feature type="repeat" description="TPR" evidence="3">
    <location>
        <begin position="1502"/>
        <end position="1535"/>
    </location>
</feature>
<feature type="region of interest" description="Disordered" evidence="5">
    <location>
        <begin position="208"/>
        <end position="325"/>
    </location>
</feature>
<feature type="region of interest" description="Disordered" evidence="5">
    <location>
        <begin position="739"/>
        <end position="781"/>
    </location>
</feature>
<comment type="caution">
    <text evidence="6">The sequence shown here is derived from an EMBL/GenBank/DDBJ whole genome shotgun (WGS) entry which is preliminary data.</text>
</comment>
<feature type="compositionally biased region" description="Acidic residues" evidence="5">
    <location>
        <begin position="757"/>
        <end position="767"/>
    </location>
</feature>
<sequence>DPSFKFVPNIPQYNPLDKGISTDIPSTDKTKKYPYSKENTITTEVMRKPHVTSLGVVPTRTSLEVPMLKVMMEGKPALTGDDLALDEMAVANKMRPVSPVTPDPNLKADRKDGLKRDGEPLTPREEKKKKPAILSSEGTLQRVAFVERQKPVPHPPSTYRPKGGRARGKVKSAVSITSSLKSENIHLPDDAVYSQYDDVIAGMDEDLETAVQTQKQAPGEAGPRSRASSTASVKSTKDLLDEAKRIAAPGSEPLYKQHIKKSPRKEKKDKKKESKKSKAEKGKAKTKEKEQEESDQSRPRSERSVDEIIASLRAQSSASKVVSDADRRIQQIMDRVMSRASAVLSDQDTSSFTTETPDTRKEKKEITVPEQIPEEDDTQLPVEDIVQDEETKRLLAASAELARAREMGDEQIPPLQLPDDIVPKETQAPVTIEFTSEEEQELLDIKKAWDDLMAPPNPTHEDIISIQGKQTEIMERVPPVAGNVTSKYPVNTVSVSFLSSWKPTAERKHEPFMEETIEPKNVHHFCTLTSDYQLPSEFRNVGRKYHAPGRFGGMADQPYRFGSGGPSVAGSGEEEVRSMSHVSDSLDAEEKRIASAARRVLDEVKEENEESLEVWQQRAEEVTEPAGISIEGTKLSLKSDESRLYWTPAPPKLDVPPAKVKEFLFPEYHPKVVMDDYRELSAMKTEEMEDSEESSDEEDVIDTEALIYEEQYRVIHKKSKSSEDLTVYIKAAQQREQDIKDGKIDPYSKRIKKKPEDEETEKTEEEETSTRESTPIGPMAGLFGGKTVDILPVFAPLRRCISDPAMIVRDDDTLLVPQDYNMAMEEISKQKASIRQMKYLAKVEEERKLNEEQAEFIEETYEDMETTETVVIGPLKKKDEPTPAELALEAGRSYVILPKKKKSKKKKAPVSMGRLDDIEKFLKTPPNILTRTESMEKIPTVVPRELRVPGRVRSKIRKSLPDILDFDSYSSKRSMPEDADVREWVRDIWNVWFDQVFPPPQSDSDDFEEDEGELDENAQKEDKVDKKRKASITSSLSESLSVIEPIEETEENMEVLQIMYEEVEKLSAEIEANSKPRAFDFCRRGALCRKLGMVKRAQDDLDGAISMEPMLLDAYWHRHLLYILQDKKQAALEDLQFLLKHSKNHAGAYRSMAEIYRKQGDLNLAIFNYTRAIKLDPKDHEAYFHRAEMYEKKGEMLMALEDYARATRIMPTRTDAILKHGMYYFEKENWSNAISDFTDLLKVDPLNAMARIYRGRAYAKLNQWSPAVEDLSAAIHLDPNSWQALYYRACILRKAHPKHALHDYSVSLLINDTDENVMSYLHRGILYNAMNKPEDAIPDFESVLKLNKDIACAHVNLGLIFMNHYENYHRAIKKFTAAIKVDPTYVRAYVCRGEAFHKVHDLKQALKDFTRAIHLRPDVHHYYMYRGQLVLEMGNLDLAAFCVRVFTEVQLVVLPYRHASELSSDSALGQMPTQQAVVQSFLKNYGKAIDALLSATRVKPIAPMFMLLGKTQMKAKEYQDAIESFEKALQLYKPWKPREPWP</sequence>
<name>A0ABQ9DYC0_TEGGR</name>
<feature type="non-terminal residue" evidence="6">
    <location>
        <position position="1"/>
    </location>
</feature>
<feature type="region of interest" description="Disordered" evidence="5">
    <location>
        <begin position="94"/>
        <end position="131"/>
    </location>
</feature>
<dbReference type="Pfam" id="PF13414">
    <property type="entry name" value="TPR_11"/>
    <property type="match status" value="1"/>
</dbReference>
<feature type="region of interest" description="Disordered" evidence="5">
    <location>
        <begin position="340"/>
        <end position="379"/>
    </location>
</feature>
<feature type="repeat" description="TPR" evidence="3">
    <location>
        <begin position="1146"/>
        <end position="1179"/>
    </location>
</feature>
<dbReference type="InterPro" id="IPR019734">
    <property type="entry name" value="TPR_rpt"/>
</dbReference>
<dbReference type="PROSITE" id="PS50005">
    <property type="entry name" value="TPR"/>
    <property type="match status" value="7"/>
</dbReference>
<evidence type="ECO:0000313" key="7">
    <source>
        <dbReference type="Proteomes" id="UP001217089"/>
    </source>
</evidence>
<feature type="repeat" description="TPR" evidence="3">
    <location>
        <begin position="1317"/>
        <end position="1350"/>
    </location>
</feature>
<feature type="compositionally biased region" description="Basic and acidic residues" evidence="5">
    <location>
        <begin position="276"/>
        <end position="306"/>
    </location>
</feature>
<evidence type="ECO:0000313" key="6">
    <source>
        <dbReference type="EMBL" id="KAJ8298279.1"/>
    </source>
</evidence>
<dbReference type="InterPro" id="IPR050498">
    <property type="entry name" value="Ycf3"/>
</dbReference>
<feature type="region of interest" description="Disordered" evidence="5">
    <location>
        <begin position="150"/>
        <end position="169"/>
    </location>
</feature>
<keyword evidence="2 3" id="KW-0802">TPR repeat</keyword>
<dbReference type="Proteomes" id="UP001217089">
    <property type="component" value="Unassembled WGS sequence"/>
</dbReference>
<feature type="repeat" description="TPR" evidence="3">
    <location>
        <begin position="1248"/>
        <end position="1281"/>
    </location>
</feature>
<accession>A0ABQ9DYC0</accession>
<evidence type="ECO:0000256" key="4">
    <source>
        <dbReference type="SAM" id="Coils"/>
    </source>
</evidence>
<organism evidence="6 7">
    <name type="scientific">Tegillarca granosa</name>
    <name type="common">Malaysian cockle</name>
    <name type="synonym">Anadara granosa</name>
    <dbReference type="NCBI Taxonomy" id="220873"/>
    <lineage>
        <taxon>Eukaryota</taxon>
        <taxon>Metazoa</taxon>
        <taxon>Spiralia</taxon>
        <taxon>Lophotrochozoa</taxon>
        <taxon>Mollusca</taxon>
        <taxon>Bivalvia</taxon>
        <taxon>Autobranchia</taxon>
        <taxon>Pteriomorphia</taxon>
        <taxon>Arcoida</taxon>
        <taxon>Arcoidea</taxon>
        <taxon>Arcidae</taxon>
        <taxon>Tegillarca</taxon>
    </lineage>
</organism>
<feature type="repeat" description="TPR" evidence="3">
    <location>
        <begin position="1214"/>
        <end position="1247"/>
    </location>
</feature>
<feature type="repeat" description="TPR" evidence="3">
    <location>
        <begin position="1180"/>
        <end position="1213"/>
    </location>
</feature>
<dbReference type="Pfam" id="PF13432">
    <property type="entry name" value="TPR_16"/>
    <property type="match status" value="1"/>
</dbReference>
<proteinExistence type="predicted"/>
<dbReference type="EMBL" id="JARBDR010000923">
    <property type="protein sequence ID" value="KAJ8298279.1"/>
    <property type="molecule type" value="Genomic_DNA"/>
</dbReference>
<feature type="compositionally biased region" description="Basic and acidic residues" evidence="5">
    <location>
        <begin position="357"/>
        <end position="367"/>
    </location>
</feature>
<feature type="repeat" description="TPR" evidence="3">
    <location>
        <begin position="1386"/>
        <end position="1419"/>
    </location>
</feature>
<feature type="compositionally biased region" description="Basic and acidic residues" evidence="5">
    <location>
        <begin position="106"/>
        <end position="128"/>
    </location>
</feature>
<keyword evidence="1" id="KW-0677">Repeat</keyword>
<reference evidence="6 7" key="1">
    <citation type="submission" date="2022-12" db="EMBL/GenBank/DDBJ databases">
        <title>Chromosome-level genome of Tegillarca granosa.</title>
        <authorList>
            <person name="Kim J."/>
        </authorList>
    </citation>
    <scope>NUCLEOTIDE SEQUENCE [LARGE SCALE GENOMIC DNA]</scope>
    <source>
        <strain evidence="6">Teg-2019</strain>
        <tissue evidence="6">Adductor muscle</tissue>
    </source>
</reference>
<gene>
    <name evidence="6" type="ORF">KUTeg_024810</name>
</gene>
<feature type="compositionally biased region" description="Basic residues" evidence="5">
    <location>
        <begin position="257"/>
        <end position="275"/>
    </location>
</feature>
<dbReference type="SUPFAM" id="SSF48452">
    <property type="entry name" value="TPR-like"/>
    <property type="match status" value="2"/>
</dbReference>
<evidence type="ECO:0000256" key="1">
    <source>
        <dbReference type="ARBA" id="ARBA00022737"/>
    </source>
</evidence>
<feature type="coiled-coil region" evidence="4">
    <location>
        <begin position="1046"/>
        <end position="1073"/>
    </location>
</feature>
<dbReference type="PROSITE" id="PS50293">
    <property type="entry name" value="TPR_REGION"/>
    <property type="match status" value="1"/>
</dbReference>
<feature type="compositionally biased region" description="Basic and acidic residues" evidence="5">
    <location>
        <begin position="739"/>
        <end position="748"/>
    </location>
</feature>
<feature type="compositionally biased region" description="Basic and acidic residues" evidence="5">
    <location>
        <begin position="235"/>
        <end position="245"/>
    </location>
</feature>
<evidence type="ECO:0000256" key="2">
    <source>
        <dbReference type="ARBA" id="ARBA00022803"/>
    </source>
</evidence>
<dbReference type="InterPro" id="IPR011990">
    <property type="entry name" value="TPR-like_helical_dom_sf"/>
</dbReference>
<feature type="compositionally biased region" description="Acidic residues" evidence="5">
    <location>
        <begin position="1003"/>
        <end position="1016"/>
    </location>
</feature>
<feature type="region of interest" description="Disordered" evidence="5">
    <location>
        <begin position="15"/>
        <end position="34"/>
    </location>
</feature>
<feature type="region of interest" description="Disordered" evidence="5">
    <location>
        <begin position="999"/>
        <end position="1029"/>
    </location>
</feature>
<dbReference type="PANTHER" id="PTHR44858">
    <property type="entry name" value="TETRATRICOPEPTIDE REPEAT PROTEIN 6"/>
    <property type="match status" value="1"/>
</dbReference>
<protein>
    <submittedName>
        <fullName evidence="6">Uncharacterized protein</fullName>
    </submittedName>
</protein>
<keyword evidence="4" id="KW-0175">Coiled coil</keyword>